<keyword evidence="1" id="KW-0813">Transport</keyword>
<dbReference type="SUPFAM" id="SSF51905">
    <property type="entry name" value="FAD/NAD(P)-binding domain"/>
    <property type="match status" value="1"/>
</dbReference>
<keyword evidence="1" id="KW-0408">Iron</keyword>
<dbReference type="Gene3D" id="3.50.50.60">
    <property type="entry name" value="FAD/NAD(P)-binding domain"/>
    <property type="match status" value="1"/>
</dbReference>
<comment type="catalytic activity">
    <reaction evidence="1">
        <text>a ubiquinone + reduced [electron-transfer flavoprotein] = a ubiquinol + oxidized [electron-transfer flavoprotein] + H(+)</text>
        <dbReference type="Rhea" id="RHEA:24052"/>
        <dbReference type="Rhea" id="RHEA-COMP:9565"/>
        <dbReference type="Rhea" id="RHEA-COMP:9566"/>
        <dbReference type="Rhea" id="RHEA-COMP:10685"/>
        <dbReference type="Rhea" id="RHEA-COMP:10686"/>
        <dbReference type="ChEBI" id="CHEBI:15378"/>
        <dbReference type="ChEBI" id="CHEBI:16389"/>
        <dbReference type="ChEBI" id="CHEBI:17976"/>
        <dbReference type="ChEBI" id="CHEBI:57692"/>
        <dbReference type="ChEBI" id="CHEBI:58307"/>
        <dbReference type="EC" id="1.5.5.1"/>
    </reaction>
</comment>
<keyword evidence="1" id="KW-0274">FAD</keyword>
<evidence type="ECO:0000313" key="2">
    <source>
        <dbReference type="EMBL" id="NMR76705.1"/>
    </source>
</evidence>
<dbReference type="EC" id="1.5.5.1" evidence="1"/>
<comment type="cofactor">
    <cofactor evidence="1">
        <name>[4Fe-4S] cluster</name>
        <dbReference type="ChEBI" id="CHEBI:49883"/>
    </cofactor>
    <text evidence="1">Binds 1 [4Fe-4S] cluster.</text>
</comment>
<keyword evidence="1" id="KW-0411">Iron-sulfur</keyword>
<comment type="cofactor">
    <cofactor evidence="1">
        <name>FAD</name>
        <dbReference type="ChEBI" id="CHEBI:57692"/>
    </cofactor>
</comment>
<dbReference type="EMBL" id="JABCMA010000108">
    <property type="protein sequence ID" value="NMR76705.1"/>
    <property type="molecule type" value="Genomic_DNA"/>
</dbReference>
<dbReference type="InterPro" id="IPR040156">
    <property type="entry name" value="ETF-QO"/>
</dbReference>
<dbReference type="PANTHER" id="PTHR10617:SF107">
    <property type="entry name" value="ELECTRON TRANSFER FLAVOPROTEIN-UBIQUINONE OXIDOREDUCTASE, MITOCHONDRIAL"/>
    <property type="match status" value="1"/>
</dbReference>
<name>A0A7Y0R1I0_VIBAL</name>
<accession>A0A7Y0R1I0</accession>
<keyword evidence="1" id="KW-0479">Metal-binding</keyword>
<dbReference type="GO" id="GO:0046872">
    <property type="term" value="F:metal ion binding"/>
    <property type="evidence" value="ECO:0007669"/>
    <property type="project" value="UniProtKB-KW"/>
</dbReference>
<evidence type="ECO:0000313" key="3">
    <source>
        <dbReference type="Proteomes" id="UP000565155"/>
    </source>
</evidence>
<dbReference type="Pfam" id="PF13450">
    <property type="entry name" value="NAD_binding_8"/>
    <property type="match status" value="1"/>
</dbReference>
<dbReference type="Proteomes" id="UP000565155">
    <property type="component" value="Unassembled WGS sequence"/>
</dbReference>
<reference evidence="2 3" key="1">
    <citation type="submission" date="2020-04" db="EMBL/GenBank/DDBJ databases">
        <title>Whole-genome sequencing of Vibrio spp. from China reveals different genetic environments of blaCTX-M-14 among diverse lineages.</title>
        <authorList>
            <person name="Zheng Z."/>
            <person name="Ye L."/>
            <person name="Chen S."/>
        </authorList>
    </citation>
    <scope>NUCLEOTIDE SEQUENCE [LARGE SCALE GENOMIC DNA]</scope>
    <source>
        <strain evidence="2 3">Vb1636</strain>
    </source>
</reference>
<comment type="caution">
    <text evidence="2">The sequence shown here is derived from an EMBL/GenBank/DDBJ whole genome shotgun (WGS) entry which is preliminary data.</text>
</comment>
<dbReference type="GO" id="GO:0051539">
    <property type="term" value="F:4 iron, 4 sulfur cluster binding"/>
    <property type="evidence" value="ECO:0007669"/>
    <property type="project" value="UniProtKB-UniRule"/>
</dbReference>
<gene>
    <name evidence="2" type="ORF">HKB35_24250</name>
</gene>
<dbReference type="AlphaFoldDB" id="A0A7Y0R1I0"/>
<keyword evidence="1" id="KW-0560">Oxidoreductase</keyword>
<dbReference type="GO" id="GO:0004174">
    <property type="term" value="F:electron-transferring-flavoprotein dehydrogenase activity"/>
    <property type="evidence" value="ECO:0007669"/>
    <property type="project" value="UniProtKB-UniRule"/>
</dbReference>
<comment type="function">
    <text evidence="1">Accepts electrons from ETF and reduces ubiquinone.</text>
</comment>
<evidence type="ECO:0000256" key="1">
    <source>
        <dbReference type="RuleBase" id="RU366068"/>
    </source>
</evidence>
<feature type="non-terminal residue" evidence="2">
    <location>
        <position position="94"/>
    </location>
</feature>
<dbReference type="PROSITE" id="PS51257">
    <property type="entry name" value="PROKAR_LIPOPROTEIN"/>
    <property type="match status" value="1"/>
</dbReference>
<dbReference type="PANTHER" id="PTHR10617">
    <property type="entry name" value="ELECTRON TRANSFER FLAVOPROTEIN-UBIQUINONE OXIDOREDUCTASE"/>
    <property type="match status" value="1"/>
</dbReference>
<protein>
    <recommendedName>
        <fullName evidence="1">Electron transfer flavoprotein-ubiquinone oxidoreductase</fullName>
        <shortName evidence="1">ETF-QO</shortName>
        <ecNumber evidence="1">1.5.5.1</ecNumber>
    </recommendedName>
</protein>
<dbReference type="RefSeq" id="WP_169629332.1">
    <property type="nucleotide sequence ID" value="NZ_JABCMA010000108.1"/>
</dbReference>
<sequence length="94" mass="10118">MERECMEFDVVIVGAGPAGLSAACRLAQLNQDREGEALSICVVEKGSEVGAHILSGAVLETRALDELFPDWKEMGAPVSAPVQHDDFLYLTTEL</sequence>
<keyword evidence="1" id="KW-0249">Electron transport</keyword>
<organism evidence="2 3">
    <name type="scientific">Vibrio alginolyticus</name>
    <dbReference type="NCBI Taxonomy" id="663"/>
    <lineage>
        <taxon>Bacteria</taxon>
        <taxon>Pseudomonadati</taxon>
        <taxon>Pseudomonadota</taxon>
        <taxon>Gammaproteobacteria</taxon>
        <taxon>Vibrionales</taxon>
        <taxon>Vibrionaceae</taxon>
        <taxon>Vibrio</taxon>
    </lineage>
</organism>
<proteinExistence type="predicted"/>
<dbReference type="InterPro" id="IPR036188">
    <property type="entry name" value="FAD/NAD-bd_sf"/>
</dbReference>
<keyword evidence="1" id="KW-0830">Ubiquinone</keyword>
<keyword evidence="1" id="KW-0285">Flavoprotein</keyword>